<name>X1E8R3_9ZZZZ</name>
<organism evidence="1">
    <name type="scientific">marine sediment metagenome</name>
    <dbReference type="NCBI Taxonomy" id="412755"/>
    <lineage>
        <taxon>unclassified sequences</taxon>
        <taxon>metagenomes</taxon>
        <taxon>ecological metagenomes</taxon>
    </lineage>
</organism>
<sequence length="60" mass="7067">MMSKEINDLINAVQKIDRGLKEECCLVCGHLDSEHITFFEEQRIYCEICKKDCIKMDVKE</sequence>
<dbReference type="AlphaFoldDB" id="X1E8R3"/>
<evidence type="ECO:0000313" key="1">
    <source>
        <dbReference type="EMBL" id="GAH29681.1"/>
    </source>
</evidence>
<comment type="caution">
    <text evidence="1">The sequence shown here is derived from an EMBL/GenBank/DDBJ whole genome shotgun (WGS) entry which is preliminary data.</text>
</comment>
<reference evidence="1" key="1">
    <citation type="journal article" date="2014" name="Front. Microbiol.">
        <title>High frequency of phylogenetically diverse reductive dehalogenase-homologous genes in deep subseafloor sedimentary metagenomes.</title>
        <authorList>
            <person name="Kawai M."/>
            <person name="Futagami T."/>
            <person name="Toyoda A."/>
            <person name="Takaki Y."/>
            <person name="Nishi S."/>
            <person name="Hori S."/>
            <person name="Arai W."/>
            <person name="Tsubouchi T."/>
            <person name="Morono Y."/>
            <person name="Uchiyama I."/>
            <person name="Ito T."/>
            <person name="Fujiyama A."/>
            <person name="Inagaki F."/>
            <person name="Takami H."/>
        </authorList>
    </citation>
    <scope>NUCLEOTIDE SEQUENCE</scope>
    <source>
        <strain evidence="1">Expedition CK06-06</strain>
    </source>
</reference>
<dbReference type="EMBL" id="BARU01002568">
    <property type="protein sequence ID" value="GAH29681.1"/>
    <property type="molecule type" value="Genomic_DNA"/>
</dbReference>
<accession>X1E8R3</accession>
<gene>
    <name evidence="1" type="ORF">S03H2_06001</name>
</gene>
<protein>
    <submittedName>
        <fullName evidence="1">Uncharacterized protein</fullName>
    </submittedName>
</protein>
<proteinExistence type="predicted"/>